<dbReference type="PROSITE" id="PS51212">
    <property type="entry name" value="WSC"/>
    <property type="match status" value="1"/>
</dbReference>
<feature type="signal peptide" evidence="9">
    <location>
        <begin position="1"/>
        <end position="17"/>
    </location>
</feature>
<dbReference type="STRING" id="983966.A0A1E4S1J7"/>
<dbReference type="PANTHER" id="PTHR24269">
    <property type="entry name" value="KREMEN PROTEIN"/>
    <property type="match status" value="1"/>
</dbReference>
<evidence type="ECO:0000313" key="12">
    <source>
        <dbReference type="Proteomes" id="UP000094389"/>
    </source>
</evidence>
<keyword evidence="4 8" id="KW-1133">Transmembrane helix</keyword>
<feature type="region of interest" description="Disordered" evidence="7">
    <location>
        <begin position="111"/>
        <end position="176"/>
    </location>
</feature>
<reference evidence="11 12" key="1">
    <citation type="journal article" date="2016" name="Proc. Natl. Acad. Sci. U.S.A.">
        <title>Comparative genomics of biotechnologically important yeasts.</title>
        <authorList>
            <person name="Riley R."/>
            <person name="Haridas S."/>
            <person name="Wolfe K.H."/>
            <person name="Lopes M.R."/>
            <person name="Hittinger C.T."/>
            <person name="Goeker M."/>
            <person name="Salamov A.A."/>
            <person name="Wisecaver J.H."/>
            <person name="Long T.M."/>
            <person name="Calvey C.H."/>
            <person name="Aerts A.L."/>
            <person name="Barry K.W."/>
            <person name="Choi C."/>
            <person name="Clum A."/>
            <person name="Coughlan A.Y."/>
            <person name="Deshpande S."/>
            <person name="Douglass A.P."/>
            <person name="Hanson S.J."/>
            <person name="Klenk H.-P."/>
            <person name="LaButti K.M."/>
            <person name="Lapidus A."/>
            <person name="Lindquist E.A."/>
            <person name="Lipzen A.M."/>
            <person name="Meier-Kolthoff J.P."/>
            <person name="Ohm R.A."/>
            <person name="Otillar R.P."/>
            <person name="Pangilinan J.L."/>
            <person name="Peng Y."/>
            <person name="Rokas A."/>
            <person name="Rosa C.A."/>
            <person name="Scheuner C."/>
            <person name="Sibirny A.A."/>
            <person name="Slot J.C."/>
            <person name="Stielow J.B."/>
            <person name="Sun H."/>
            <person name="Kurtzman C.P."/>
            <person name="Blackwell M."/>
            <person name="Grigoriev I.V."/>
            <person name="Jeffries T.W."/>
        </authorList>
    </citation>
    <scope>NUCLEOTIDE SEQUENCE [LARGE SCALE GENOMIC DNA]</scope>
    <source>
        <strain evidence="12">ATCC 18201 / CBS 1600 / BCRC 20928 / JCM 3617 / NBRC 0987 / NRRL Y-1542</strain>
    </source>
</reference>
<evidence type="ECO:0000256" key="3">
    <source>
        <dbReference type="ARBA" id="ARBA00022729"/>
    </source>
</evidence>
<dbReference type="AlphaFoldDB" id="A0A1E4S1J7"/>
<dbReference type="PANTHER" id="PTHR24269:SF16">
    <property type="entry name" value="PROTEIN SLG1"/>
    <property type="match status" value="1"/>
</dbReference>
<dbReference type="OMA" id="MTSIGCF"/>
<accession>A0A1E4S1J7</accession>
<keyword evidence="5 8" id="KW-0472">Membrane</keyword>
<evidence type="ECO:0000313" key="11">
    <source>
        <dbReference type="EMBL" id="ODV73342.1"/>
    </source>
</evidence>
<protein>
    <recommendedName>
        <fullName evidence="10">WSC domain-containing protein</fullName>
    </recommendedName>
</protein>
<keyword evidence="6" id="KW-0325">Glycoprotein</keyword>
<proteinExistence type="predicted"/>
<dbReference type="EMBL" id="KV453931">
    <property type="protein sequence ID" value="ODV73342.1"/>
    <property type="molecule type" value="Genomic_DNA"/>
</dbReference>
<keyword evidence="12" id="KW-1185">Reference proteome</keyword>
<evidence type="ECO:0000256" key="8">
    <source>
        <dbReference type="SAM" id="Phobius"/>
    </source>
</evidence>
<keyword evidence="2 8" id="KW-0812">Transmembrane</keyword>
<dbReference type="InterPro" id="IPR002889">
    <property type="entry name" value="WSC_carb-bd"/>
</dbReference>
<sequence length="347" mass="35748">MKSTLVVFLSLLGVSQAAITHVGCYSSLPSSFSQSSEYSFQSSSYCESQCANYAYFALTNGGTCICGSSAPTDSTSSSQCNTPCYGYGDETCGGSNAYDVYSNSDVSAIADDSTSSSTTTSGTGATTSTNAQTTSTDGSTTTNQQTGTTSQQTTQTTESTTQSAQQTRSAISTQEQSGSTIVLYSTVANTATATETATKTISATGSTSATSSSSSSTESSSSASSTGSTGKSSSSSAVGPAVGGAIGGVAALVLIGFAVFFFRRRRQASKERDAELADSAYIGAMKRDNSQLSRPLSNPFLSKDESMVDQRLNPVMLGRRRISEGSLADEADYSRKILRVANPDDDN</sequence>
<dbReference type="RefSeq" id="XP_020070381.1">
    <property type="nucleotide sequence ID" value="XM_020215140.1"/>
</dbReference>
<evidence type="ECO:0000256" key="4">
    <source>
        <dbReference type="ARBA" id="ARBA00022989"/>
    </source>
</evidence>
<evidence type="ECO:0000256" key="1">
    <source>
        <dbReference type="ARBA" id="ARBA00004167"/>
    </source>
</evidence>
<dbReference type="SMART" id="SM00321">
    <property type="entry name" value="WSC"/>
    <property type="match status" value="1"/>
</dbReference>
<feature type="domain" description="WSC" evidence="10">
    <location>
        <begin position="18"/>
        <end position="104"/>
    </location>
</feature>
<feature type="compositionally biased region" description="Low complexity" evidence="7">
    <location>
        <begin position="111"/>
        <end position="174"/>
    </location>
</feature>
<dbReference type="Proteomes" id="UP000094389">
    <property type="component" value="Unassembled WGS sequence"/>
</dbReference>
<dbReference type="InterPro" id="IPR051836">
    <property type="entry name" value="Kremen_rcpt"/>
</dbReference>
<feature type="transmembrane region" description="Helical" evidence="8">
    <location>
        <begin position="241"/>
        <end position="262"/>
    </location>
</feature>
<name>A0A1E4S1J7_CYBJN</name>
<comment type="subcellular location">
    <subcellularLocation>
        <location evidence="1">Membrane</location>
        <topology evidence="1">Single-pass membrane protein</topology>
    </subcellularLocation>
</comment>
<feature type="chain" id="PRO_5009162585" description="WSC domain-containing protein" evidence="9">
    <location>
        <begin position="18"/>
        <end position="347"/>
    </location>
</feature>
<dbReference type="Pfam" id="PF01822">
    <property type="entry name" value="WSC"/>
    <property type="match status" value="1"/>
</dbReference>
<evidence type="ECO:0000256" key="7">
    <source>
        <dbReference type="SAM" id="MobiDB-lite"/>
    </source>
</evidence>
<dbReference type="OrthoDB" id="5985073at2759"/>
<feature type="region of interest" description="Disordered" evidence="7">
    <location>
        <begin position="198"/>
        <end position="239"/>
    </location>
</feature>
<dbReference type="GO" id="GO:0005886">
    <property type="term" value="C:plasma membrane"/>
    <property type="evidence" value="ECO:0007669"/>
    <property type="project" value="TreeGrafter"/>
</dbReference>
<evidence type="ECO:0000256" key="9">
    <source>
        <dbReference type="SAM" id="SignalP"/>
    </source>
</evidence>
<evidence type="ECO:0000259" key="10">
    <source>
        <dbReference type="PROSITE" id="PS51212"/>
    </source>
</evidence>
<gene>
    <name evidence="11" type="ORF">CYBJADRAFT_167917</name>
</gene>
<keyword evidence="3 9" id="KW-0732">Signal</keyword>
<dbReference type="GeneID" id="30989536"/>
<evidence type="ECO:0000256" key="2">
    <source>
        <dbReference type="ARBA" id="ARBA00022692"/>
    </source>
</evidence>
<evidence type="ECO:0000256" key="6">
    <source>
        <dbReference type="ARBA" id="ARBA00023180"/>
    </source>
</evidence>
<evidence type="ECO:0000256" key="5">
    <source>
        <dbReference type="ARBA" id="ARBA00023136"/>
    </source>
</evidence>
<organism evidence="11 12">
    <name type="scientific">Cyberlindnera jadinii (strain ATCC 18201 / CBS 1600 / BCRC 20928 / JCM 3617 / NBRC 0987 / NRRL Y-1542)</name>
    <name type="common">Torula yeast</name>
    <name type="synonym">Candida utilis</name>
    <dbReference type="NCBI Taxonomy" id="983966"/>
    <lineage>
        <taxon>Eukaryota</taxon>
        <taxon>Fungi</taxon>
        <taxon>Dikarya</taxon>
        <taxon>Ascomycota</taxon>
        <taxon>Saccharomycotina</taxon>
        <taxon>Saccharomycetes</taxon>
        <taxon>Phaffomycetales</taxon>
        <taxon>Phaffomycetaceae</taxon>
        <taxon>Cyberlindnera</taxon>
    </lineage>
</organism>